<accession>K0SWP4</accession>
<dbReference type="SUPFAM" id="SSF53335">
    <property type="entry name" value="S-adenosyl-L-methionine-dependent methyltransferases"/>
    <property type="match status" value="1"/>
</dbReference>
<feature type="compositionally biased region" description="Basic and acidic residues" evidence="1">
    <location>
        <begin position="43"/>
        <end position="59"/>
    </location>
</feature>
<evidence type="ECO:0000313" key="4">
    <source>
        <dbReference type="Proteomes" id="UP000266841"/>
    </source>
</evidence>
<dbReference type="EMBL" id="AGNL01008006">
    <property type="protein sequence ID" value="EJK70823.1"/>
    <property type="molecule type" value="Genomic_DNA"/>
</dbReference>
<dbReference type="OMA" id="NDYITHS"/>
<name>K0SWP4_THAOC</name>
<dbReference type="Proteomes" id="UP000266841">
    <property type="component" value="Unassembled WGS sequence"/>
</dbReference>
<feature type="compositionally biased region" description="Acidic residues" evidence="1">
    <location>
        <begin position="183"/>
        <end position="200"/>
    </location>
</feature>
<dbReference type="OrthoDB" id="56472at2759"/>
<feature type="domain" description="Methyltransferase" evidence="2">
    <location>
        <begin position="326"/>
        <end position="361"/>
    </location>
</feature>
<feature type="region of interest" description="Disordered" evidence="1">
    <location>
        <begin position="143"/>
        <end position="273"/>
    </location>
</feature>
<dbReference type="AlphaFoldDB" id="K0SWP4"/>
<feature type="compositionally biased region" description="Acidic residues" evidence="1">
    <location>
        <begin position="80"/>
        <end position="93"/>
    </location>
</feature>
<gene>
    <name evidence="3" type="ORF">THAOC_07789</name>
</gene>
<dbReference type="eggNOG" id="ENOG502QZ6I">
    <property type="taxonomic scope" value="Eukaryota"/>
</dbReference>
<dbReference type="InterPro" id="IPR041698">
    <property type="entry name" value="Methyltransf_25"/>
</dbReference>
<organism evidence="3 4">
    <name type="scientific">Thalassiosira oceanica</name>
    <name type="common">Marine diatom</name>
    <dbReference type="NCBI Taxonomy" id="159749"/>
    <lineage>
        <taxon>Eukaryota</taxon>
        <taxon>Sar</taxon>
        <taxon>Stramenopiles</taxon>
        <taxon>Ochrophyta</taxon>
        <taxon>Bacillariophyta</taxon>
        <taxon>Coscinodiscophyceae</taxon>
        <taxon>Thalassiosirophycidae</taxon>
        <taxon>Thalassiosirales</taxon>
        <taxon>Thalassiosiraceae</taxon>
        <taxon>Thalassiosira</taxon>
    </lineage>
</organism>
<keyword evidence="4" id="KW-1185">Reference proteome</keyword>
<dbReference type="Gene3D" id="3.40.50.150">
    <property type="entry name" value="Vaccinia Virus protein VP39"/>
    <property type="match status" value="1"/>
</dbReference>
<protein>
    <recommendedName>
        <fullName evidence="2">Methyltransferase domain-containing protein</fullName>
    </recommendedName>
</protein>
<sequence>MPSVADELAALRAAGTGVGGRAEALQRNAAVHGFSSPEQQRALLREEGREREEVERRGQDGAAQRSRRTEWRKKHAEKGVEEEREEEAADSLEDVAMLPDRVVSALKEKYETDDAAAALSKALNEEGEGEDGEGALADLFKTVEEEEGGAEEEKKMEDIDEEAALEEAEPVEAEPEEVRAMEAEPEGAEPVDAEPEEAEPEEAKPEEAKPVEAEPEEVRAAPQAPPEPVEEADEPVEEVREKLQELSIDEAEESDKAEQEEVPLTIDDGADPVEQTRRFYDNFSAAFVANVSDEDGALSPSSHRRAFVTHVQLRQDLNTDDPVSLLDVGCGHGRDARHFAAEGHGVLGVDCSGAMLGRAAAGDARAPN</sequence>
<evidence type="ECO:0000313" key="3">
    <source>
        <dbReference type="EMBL" id="EJK70823.1"/>
    </source>
</evidence>
<feature type="region of interest" description="Disordered" evidence="1">
    <location>
        <begin position="29"/>
        <end position="93"/>
    </location>
</feature>
<feature type="compositionally biased region" description="Basic and acidic residues" evidence="1">
    <location>
        <begin position="201"/>
        <end position="219"/>
    </location>
</feature>
<reference evidence="3 4" key="1">
    <citation type="journal article" date="2012" name="Genome Biol.">
        <title>Genome and low-iron response of an oceanic diatom adapted to chronic iron limitation.</title>
        <authorList>
            <person name="Lommer M."/>
            <person name="Specht M."/>
            <person name="Roy A.S."/>
            <person name="Kraemer L."/>
            <person name="Andreson R."/>
            <person name="Gutowska M.A."/>
            <person name="Wolf J."/>
            <person name="Bergner S.V."/>
            <person name="Schilhabel M.B."/>
            <person name="Klostermeier U.C."/>
            <person name="Beiko R.G."/>
            <person name="Rosenstiel P."/>
            <person name="Hippler M."/>
            <person name="Laroche J."/>
        </authorList>
    </citation>
    <scope>NUCLEOTIDE SEQUENCE [LARGE SCALE GENOMIC DNA]</scope>
    <source>
        <strain evidence="3 4">CCMP1005</strain>
    </source>
</reference>
<evidence type="ECO:0000259" key="2">
    <source>
        <dbReference type="Pfam" id="PF13649"/>
    </source>
</evidence>
<feature type="compositionally biased region" description="Acidic residues" evidence="1">
    <location>
        <begin position="158"/>
        <end position="175"/>
    </location>
</feature>
<feature type="non-terminal residue" evidence="3">
    <location>
        <position position="368"/>
    </location>
</feature>
<comment type="caution">
    <text evidence="3">The sequence shown here is derived from an EMBL/GenBank/DDBJ whole genome shotgun (WGS) entry which is preliminary data.</text>
</comment>
<dbReference type="Pfam" id="PF13649">
    <property type="entry name" value="Methyltransf_25"/>
    <property type="match status" value="1"/>
</dbReference>
<dbReference type="InterPro" id="IPR029063">
    <property type="entry name" value="SAM-dependent_MTases_sf"/>
</dbReference>
<proteinExistence type="predicted"/>
<evidence type="ECO:0000256" key="1">
    <source>
        <dbReference type="SAM" id="MobiDB-lite"/>
    </source>
</evidence>